<organism evidence="10">
    <name type="scientific">Taylorella equigenitalis 14/56</name>
    <dbReference type="NCBI Taxonomy" id="1091497"/>
    <lineage>
        <taxon>Bacteria</taxon>
        <taxon>Pseudomonadati</taxon>
        <taxon>Pseudomonadota</taxon>
        <taxon>Betaproteobacteria</taxon>
        <taxon>Burkholderiales</taxon>
        <taxon>Alcaligenaceae</taxon>
        <taxon>Taylorella</taxon>
    </lineage>
</organism>
<feature type="binding site" evidence="7">
    <location>
        <position position="103"/>
    </location>
    <ligand>
        <name>Zn(2+)</name>
        <dbReference type="ChEBI" id="CHEBI:29105"/>
    </ligand>
</feature>
<dbReference type="GO" id="GO:0006424">
    <property type="term" value="P:glutamyl-tRNA aminoacylation"/>
    <property type="evidence" value="ECO:0007669"/>
    <property type="project" value="InterPro"/>
</dbReference>
<sequence>MSSSTTKYIGRFAPSPSGPLHLGSLLAATASYLDAKAHNGRWLLRIEDIDTPRVVVGADSTIMRQLEYYGMHWDGAVLYQSNRLNRYEEIFQYLQLENRIYGCSCTRKETADRRYDGRCRNGSALPPRSWRLIMPDLLISFEDRIAGLVKQNPYKDVGDIIVKRADGLFAYQLVVVIDDADQCVTDIVRGSDLLDSTCRQIAIQNYINAPEPAYMHVPLILDEFGRKLSKQNHAEAIDAQCTNPLIYLNLCLEHLGFKKLDTKNMTTSDFWEEATKIWASKYHKQTAP</sequence>
<keyword evidence="6 7" id="KW-0030">Aminoacyl-tRNA synthetase</keyword>
<keyword evidence="2 7" id="KW-0479">Metal-binding</keyword>
<comment type="function">
    <text evidence="7">Catalyzes the tRNA-independent activation of glutamate in presence of ATP and the subsequent transfer of glutamate onto a tRNA(Asp). Glutamate is transferred on the 2-amino-5-(4,5-dihydroxy-2-cyclopenten-1-yl) moiety of the queuosine in the wobble position of the QUC anticodon.</text>
</comment>
<protein>
    <recommendedName>
        <fullName evidence="7">Glutamyl-Q tRNA(Asp) synthetase</fullName>
        <shortName evidence="7">Glu-Q-RSs</shortName>
        <ecNumber evidence="7">6.1.1.-</ecNumber>
    </recommendedName>
</protein>
<evidence type="ECO:0000256" key="7">
    <source>
        <dbReference type="HAMAP-Rule" id="MF_01428"/>
    </source>
</evidence>
<dbReference type="InterPro" id="IPR000924">
    <property type="entry name" value="Glu/Gln-tRNA-synth"/>
</dbReference>
<proteinExistence type="inferred from homology"/>
<dbReference type="AlphaFoldDB" id="I7IJA5"/>
<dbReference type="PANTHER" id="PTHR43311:SF1">
    <property type="entry name" value="GLUTAMYL-Q TRNA(ASP) SYNTHETASE"/>
    <property type="match status" value="1"/>
</dbReference>
<keyword evidence="4 7" id="KW-0862">Zinc</keyword>
<dbReference type="EC" id="6.1.1.-" evidence="7"/>
<evidence type="ECO:0000313" key="10">
    <source>
        <dbReference type="EMBL" id="CCG18187.1"/>
    </source>
</evidence>
<keyword evidence="3 7" id="KW-0547">Nucleotide-binding</keyword>
<dbReference type="PRINTS" id="PR00987">
    <property type="entry name" value="TRNASYNTHGLU"/>
</dbReference>
<feature type="binding site" evidence="7">
    <location>
        <position position="189"/>
    </location>
    <ligand>
        <name>L-glutamate</name>
        <dbReference type="ChEBI" id="CHEBI:29985"/>
    </ligand>
</feature>
<dbReference type="KEGG" id="teg:KUK_0887"/>
<feature type="domain" description="Glutamyl/glutaminyl-tRNA synthetase class Ib catalytic" evidence="9">
    <location>
        <begin position="11"/>
        <end position="242"/>
    </location>
</feature>
<dbReference type="Gene3D" id="3.90.800.10">
    <property type="entry name" value="Glutamyl-tRNA Synthetase, Domain 3"/>
    <property type="match status" value="1"/>
</dbReference>
<dbReference type="InterPro" id="IPR020058">
    <property type="entry name" value="Glu/Gln-tRNA-synth_Ib_cat-dom"/>
</dbReference>
<dbReference type="Gene3D" id="3.40.50.620">
    <property type="entry name" value="HUPs"/>
    <property type="match status" value="1"/>
</dbReference>
<dbReference type="OrthoDB" id="9807503at2"/>
<dbReference type="Pfam" id="PF00749">
    <property type="entry name" value="tRNA-synt_1c"/>
    <property type="match status" value="1"/>
</dbReference>
<feature type="binding site" evidence="7">
    <location>
        <position position="115"/>
    </location>
    <ligand>
        <name>Zn(2+)</name>
        <dbReference type="ChEBI" id="CHEBI:29105"/>
    </ligand>
</feature>
<comment type="similarity">
    <text evidence="7">Belongs to the class-I aminoacyl-tRNA synthetase family. GluQ subfamily.</text>
</comment>
<evidence type="ECO:0000259" key="9">
    <source>
        <dbReference type="Pfam" id="PF00749"/>
    </source>
</evidence>
<keyword evidence="5 7" id="KW-0067">ATP-binding</keyword>
<dbReference type="GO" id="GO:0004818">
    <property type="term" value="F:glutamate-tRNA ligase activity"/>
    <property type="evidence" value="ECO:0007669"/>
    <property type="project" value="TreeGrafter"/>
</dbReference>
<feature type="binding site" evidence="7">
    <location>
        <position position="171"/>
    </location>
    <ligand>
        <name>L-glutamate</name>
        <dbReference type="ChEBI" id="CHEBI:29985"/>
    </ligand>
</feature>
<dbReference type="InterPro" id="IPR022380">
    <property type="entry name" value="Glu-Q_tRNA(Asp)_Synthase"/>
</dbReference>
<dbReference type="HAMAP" id="MF_01428">
    <property type="entry name" value="Glu_Q_tRNA_synth"/>
    <property type="match status" value="1"/>
</dbReference>
<dbReference type="RefSeq" id="WP_015555482.1">
    <property type="nucleotide sequence ID" value="NC_021036.1"/>
</dbReference>
<feature type="binding site" evidence="7">
    <location>
        <begin position="11"/>
        <end position="15"/>
    </location>
    <ligand>
        <name>L-glutamate</name>
        <dbReference type="ChEBI" id="CHEBI:29985"/>
    </ligand>
</feature>
<keyword evidence="8" id="KW-0648">Protein biosynthesis</keyword>
<feature type="binding site" evidence="7">
    <location>
        <position position="47"/>
    </location>
    <ligand>
        <name>L-glutamate</name>
        <dbReference type="ChEBI" id="CHEBI:29985"/>
    </ligand>
</feature>
<dbReference type="NCBIfam" id="NF004314">
    <property type="entry name" value="PRK05710.1-3"/>
    <property type="match status" value="1"/>
</dbReference>
<evidence type="ECO:0000256" key="2">
    <source>
        <dbReference type="ARBA" id="ARBA00022723"/>
    </source>
</evidence>
<name>I7IJA5_9BURK</name>
<evidence type="ECO:0000256" key="8">
    <source>
        <dbReference type="RuleBase" id="RU363037"/>
    </source>
</evidence>
<feature type="binding site" evidence="7">
    <location>
        <position position="230"/>
    </location>
    <ligand>
        <name>ATP</name>
        <dbReference type="ChEBI" id="CHEBI:30616"/>
    </ligand>
</feature>
<feature type="binding site" evidence="7">
    <location>
        <position position="119"/>
    </location>
    <ligand>
        <name>Zn(2+)</name>
        <dbReference type="ChEBI" id="CHEBI:29105"/>
    </ligand>
</feature>
<evidence type="ECO:0000256" key="4">
    <source>
        <dbReference type="ARBA" id="ARBA00022833"/>
    </source>
</evidence>
<dbReference type="GO" id="GO:0008270">
    <property type="term" value="F:zinc ion binding"/>
    <property type="evidence" value="ECO:0007669"/>
    <property type="project" value="UniProtKB-UniRule"/>
</dbReference>
<dbReference type="HOGENOM" id="CLU_015768_0_1_4"/>
<evidence type="ECO:0000256" key="5">
    <source>
        <dbReference type="ARBA" id="ARBA00022840"/>
    </source>
</evidence>
<accession>I7IJA5</accession>
<dbReference type="PANTHER" id="PTHR43311">
    <property type="entry name" value="GLUTAMATE--TRNA LIGASE"/>
    <property type="match status" value="1"/>
</dbReference>
<evidence type="ECO:0000256" key="6">
    <source>
        <dbReference type="ARBA" id="ARBA00023146"/>
    </source>
</evidence>
<keyword evidence="1 7" id="KW-0436">Ligase</keyword>
<dbReference type="GO" id="GO:0005524">
    <property type="term" value="F:ATP binding"/>
    <property type="evidence" value="ECO:0007669"/>
    <property type="project" value="UniProtKB-KW"/>
</dbReference>
<feature type="binding site" evidence="7">
    <location>
        <position position="105"/>
    </location>
    <ligand>
        <name>Zn(2+)</name>
        <dbReference type="ChEBI" id="CHEBI:29105"/>
    </ligand>
</feature>
<dbReference type="InterPro" id="IPR049940">
    <property type="entry name" value="GluQ/Sye"/>
</dbReference>
<dbReference type="NCBIfam" id="TIGR03838">
    <property type="entry name" value="queuosine_YadB"/>
    <property type="match status" value="1"/>
</dbReference>
<evidence type="ECO:0000256" key="3">
    <source>
        <dbReference type="ARBA" id="ARBA00022741"/>
    </source>
</evidence>
<reference evidence="10" key="1">
    <citation type="journal article" date="2012" name="Vet. Microbiol.">
        <title>Comparative genomic analyses of the Taylorellae.</title>
        <authorList>
            <person name="Hauser H."/>
            <person name="Richter D.C."/>
            <person name="van Tonder A."/>
            <person name="Clark L."/>
            <person name="Preston A."/>
        </authorList>
    </citation>
    <scope>NUCLEOTIDE SEQUENCE</scope>
    <source>
        <strain evidence="10">14/56</strain>
    </source>
</reference>
<gene>
    <name evidence="7" type="primary">gluQ</name>
    <name evidence="10" type="ORF">KUK_0887</name>
</gene>
<dbReference type="InterPro" id="IPR014729">
    <property type="entry name" value="Rossmann-like_a/b/a_fold"/>
</dbReference>
<evidence type="ECO:0000256" key="1">
    <source>
        <dbReference type="ARBA" id="ARBA00022598"/>
    </source>
</evidence>
<dbReference type="GO" id="GO:0006400">
    <property type="term" value="P:tRNA modification"/>
    <property type="evidence" value="ECO:0007669"/>
    <property type="project" value="InterPro"/>
</dbReference>
<dbReference type="EMBL" id="HE681423">
    <property type="protein sequence ID" value="CCG18187.1"/>
    <property type="molecule type" value="Genomic_DNA"/>
</dbReference>
<dbReference type="GO" id="GO:0005829">
    <property type="term" value="C:cytosol"/>
    <property type="evidence" value="ECO:0007669"/>
    <property type="project" value="TreeGrafter"/>
</dbReference>
<comment type="cofactor">
    <cofactor evidence="7">
        <name>Zn(2+)</name>
        <dbReference type="ChEBI" id="CHEBI:29105"/>
    </cofactor>
    <text evidence="7">Binds 1 zinc ion per subunit.</text>
</comment>
<feature type="short sequence motif" description="'HIGH' region" evidence="7">
    <location>
        <begin position="14"/>
        <end position="24"/>
    </location>
</feature>
<feature type="short sequence motif" description="'KMSKS' region" evidence="7">
    <location>
        <begin position="227"/>
        <end position="231"/>
    </location>
</feature>
<dbReference type="SUPFAM" id="SSF52374">
    <property type="entry name" value="Nucleotidylyl transferase"/>
    <property type="match status" value="1"/>
</dbReference>